<dbReference type="RefSeq" id="WP_139220436.1">
    <property type="nucleotide sequence ID" value="NZ_FOEE01000004.1"/>
</dbReference>
<dbReference type="AlphaFoldDB" id="A0A1H8SH87"/>
<dbReference type="EMBL" id="FOEE01000004">
    <property type="protein sequence ID" value="SEO77553.1"/>
    <property type="molecule type" value="Genomic_DNA"/>
</dbReference>
<accession>A0A1H8SH87</accession>
<proteinExistence type="predicted"/>
<protein>
    <submittedName>
        <fullName evidence="2">Uncharacterized protein</fullName>
    </submittedName>
</protein>
<dbReference type="Proteomes" id="UP000198960">
    <property type="component" value="Unassembled WGS sequence"/>
</dbReference>
<dbReference type="STRING" id="673521.SAMN05660991_01680"/>
<name>A0A1H8SH87_9ACTN</name>
<evidence type="ECO:0000256" key="1">
    <source>
        <dbReference type="SAM" id="MobiDB-lite"/>
    </source>
</evidence>
<dbReference type="OrthoDB" id="5195228at2"/>
<reference evidence="3" key="1">
    <citation type="submission" date="2016-10" db="EMBL/GenBank/DDBJ databases">
        <authorList>
            <person name="Varghese N."/>
            <person name="Submissions S."/>
        </authorList>
    </citation>
    <scope>NUCLEOTIDE SEQUENCE [LARGE SCALE GENOMIC DNA]</scope>
    <source>
        <strain evidence="3">DSM 45413</strain>
    </source>
</reference>
<feature type="region of interest" description="Disordered" evidence="1">
    <location>
        <begin position="48"/>
        <end position="85"/>
    </location>
</feature>
<organism evidence="2 3">
    <name type="scientific">Trujillonella endophytica</name>
    <dbReference type="NCBI Taxonomy" id="673521"/>
    <lineage>
        <taxon>Bacteria</taxon>
        <taxon>Bacillati</taxon>
        <taxon>Actinomycetota</taxon>
        <taxon>Actinomycetes</taxon>
        <taxon>Geodermatophilales</taxon>
        <taxon>Geodermatophilaceae</taxon>
        <taxon>Trujillonella</taxon>
    </lineage>
</organism>
<evidence type="ECO:0000313" key="3">
    <source>
        <dbReference type="Proteomes" id="UP000198960"/>
    </source>
</evidence>
<keyword evidence="3" id="KW-1185">Reference proteome</keyword>
<evidence type="ECO:0000313" key="2">
    <source>
        <dbReference type="EMBL" id="SEO77553.1"/>
    </source>
</evidence>
<feature type="compositionally biased region" description="Gly residues" evidence="1">
    <location>
        <begin position="75"/>
        <end position="85"/>
    </location>
</feature>
<gene>
    <name evidence="2" type="ORF">SAMN05660991_01680</name>
</gene>
<sequence length="85" mass="8932">MSERVSWETCPECRRLAAVGWLDGNAVEVDCPNGCNVTPVRVVSTIRHDRQSGMPGQDDARSAAWEPSAARGPLPLGGQGVADGG</sequence>